<feature type="binding site" evidence="8">
    <location>
        <begin position="14"/>
        <end position="16"/>
    </location>
    <ligand>
        <name>ATP</name>
        <dbReference type="ChEBI" id="CHEBI:30616"/>
    </ligand>
</feature>
<proteinExistence type="inferred from homology"/>
<dbReference type="FunFam" id="3.40.50.620:FF:000082">
    <property type="entry name" value="MSW1p Mitochondrial tryptophanyl-tRNA synthetase"/>
    <property type="match status" value="1"/>
</dbReference>
<evidence type="ECO:0000256" key="3">
    <source>
        <dbReference type="ARBA" id="ARBA00022741"/>
    </source>
</evidence>
<name>A0A2M7REN1_9BACT</name>
<evidence type="ECO:0000256" key="6">
    <source>
        <dbReference type="ARBA" id="ARBA00023146"/>
    </source>
</evidence>
<comment type="similarity">
    <text evidence="1 8 9">Belongs to the class-I aminoacyl-tRNA synthetase family.</text>
</comment>
<dbReference type="PANTHER" id="PTHR43766:SF1">
    <property type="entry name" value="TRYPTOPHAN--TRNA LIGASE, MITOCHONDRIAL"/>
    <property type="match status" value="1"/>
</dbReference>
<accession>A0A2M7REN1</accession>
<protein>
    <recommendedName>
        <fullName evidence="8">Tryptophan--tRNA ligase</fullName>
        <ecNumber evidence="8">6.1.1.2</ecNumber>
    </recommendedName>
    <alternativeName>
        <fullName evidence="8">Tryptophanyl-tRNA synthetase</fullName>
        <shortName evidence="8">TrpRS</shortName>
    </alternativeName>
</protein>
<feature type="short sequence motif" description="'HIGH' region" evidence="8">
    <location>
        <begin position="15"/>
        <end position="23"/>
    </location>
</feature>
<keyword evidence="5 8" id="KW-0648">Protein biosynthesis</keyword>
<dbReference type="NCBIfam" id="TIGR00233">
    <property type="entry name" value="trpS"/>
    <property type="match status" value="1"/>
</dbReference>
<evidence type="ECO:0000256" key="2">
    <source>
        <dbReference type="ARBA" id="ARBA00022598"/>
    </source>
</evidence>
<comment type="function">
    <text evidence="8">Catalyzes the attachment of tryptophan to tRNA(Trp).</text>
</comment>
<dbReference type="InterPro" id="IPR014729">
    <property type="entry name" value="Rossmann-like_a/b/a_fold"/>
</dbReference>
<dbReference type="GO" id="GO:0006436">
    <property type="term" value="P:tryptophanyl-tRNA aminoacylation"/>
    <property type="evidence" value="ECO:0007669"/>
    <property type="project" value="UniProtKB-UniRule"/>
</dbReference>
<evidence type="ECO:0000256" key="9">
    <source>
        <dbReference type="RuleBase" id="RU363036"/>
    </source>
</evidence>
<comment type="catalytic activity">
    <reaction evidence="7 8">
        <text>tRNA(Trp) + L-tryptophan + ATP = L-tryptophyl-tRNA(Trp) + AMP + diphosphate + H(+)</text>
        <dbReference type="Rhea" id="RHEA:24080"/>
        <dbReference type="Rhea" id="RHEA-COMP:9671"/>
        <dbReference type="Rhea" id="RHEA-COMP:9705"/>
        <dbReference type="ChEBI" id="CHEBI:15378"/>
        <dbReference type="ChEBI" id="CHEBI:30616"/>
        <dbReference type="ChEBI" id="CHEBI:33019"/>
        <dbReference type="ChEBI" id="CHEBI:57912"/>
        <dbReference type="ChEBI" id="CHEBI:78442"/>
        <dbReference type="ChEBI" id="CHEBI:78535"/>
        <dbReference type="ChEBI" id="CHEBI:456215"/>
        <dbReference type="EC" id="6.1.1.2"/>
    </reaction>
</comment>
<evidence type="ECO:0000313" key="10">
    <source>
        <dbReference type="EMBL" id="PIY95225.1"/>
    </source>
</evidence>
<comment type="subunit">
    <text evidence="8">Homodimer.</text>
</comment>
<dbReference type="InterPro" id="IPR002305">
    <property type="entry name" value="aa-tRNA-synth_Ic"/>
</dbReference>
<dbReference type="PROSITE" id="PS00178">
    <property type="entry name" value="AA_TRNA_LIGASE_I"/>
    <property type="match status" value="1"/>
</dbReference>
<dbReference type="GO" id="GO:0004830">
    <property type="term" value="F:tryptophan-tRNA ligase activity"/>
    <property type="evidence" value="ECO:0007669"/>
    <property type="project" value="UniProtKB-UniRule"/>
</dbReference>
<evidence type="ECO:0000256" key="1">
    <source>
        <dbReference type="ARBA" id="ARBA00005594"/>
    </source>
</evidence>
<dbReference type="EMBL" id="PFMC01000024">
    <property type="protein sequence ID" value="PIY95225.1"/>
    <property type="molecule type" value="Genomic_DNA"/>
</dbReference>
<dbReference type="Gene3D" id="1.10.240.10">
    <property type="entry name" value="Tyrosyl-Transfer RNA Synthetase"/>
    <property type="match status" value="1"/>
</dbReference>
<dbReference type="EC" id="6.1.1.2" evidence="8"/>
<keyword evidence="3 8" id="KW-0547">Nucleotide-binding</keyword>
<dbReference type="PRINTS" id="PR01039">
    <property type="entry name" value="TRNASYNTHTRP"/>
</dbReference>
<keyword evidence="8" id="KW-0963">Cytoplasm</keyword>
<dbReference type="FunFam" id="1.10.240.10:FF:000005">
    <property type="entry name" value="Tryptophan--tRNA ligase"/>
    <property type="match status" value="1"/>
</dbReference>
<organism evidence="10 11">
    <name type="scientific">Candidatus Komeilibacteria bacterium CG_4_10_14_0_8_um_filter_37_78</name>
    <dbReference type="NCBI Taxonomy" id="1974471"/>
    <lineage>
        <taxon>Bacteria</taxon>
        <taxon>Candidatus Komeiliibacteriota</taxon>
    </lineage>
</organism>
<dbReference type="CDD" id="cd00806">
    <property type="entry name" value="TrpRS_core"/>
    <property type="match status" value="1"/>
</dbReference>
<feature type="binding site" evidence="8">
    <location>
        <position position="188"/>
    </location>
    <ligand>
        <name>ATP</name>
        <dbReference type="ChEBI" id="CHEBI:30616"/>
    </ligand>
</feature>
<evidence type="ECO:0000256" key="7">
    <source>
        <dbReference type="ARBA" id="ARBA00049929"/>
    </source>
</evidence>
<comment type="caution">
    <text evidence="10">The sequence shown here is derived from an EMBL/GenBank/DDBJ whole genome shotgun (WGS) entry which is preliminary data.</text>
</comment>
<feature type="binding site" evidence="8">
    <location>
        <position position="138"/>
    </location>
    <ligand>
        <name>L-tryptophan</name>
        <dbReference type="ChEBI" id="CHEBI:57912"/>
    </ligand>
</feature>
<dbReference type="GO" id="GO:0005524">
    <property type="term" value="F:ATP binding"/>
    <property type="evidence" value="ECO:0007669"/>
    <property type="project" value="UniProtKB-UniRule"/>
</dbReference>
<evidence type="ECO:0000256" key="8">
    <source>
        <dbReference type="HAMAP-Rule" id="MF_00140"/>
    </source>
</evidence>
<dbReference type="PANTHER" id="PTHR43766">
    <property type="entry name" value="TRYPTOPHAN--TRNA LIGASE, MITOCHONDRIAL"/>
    <property type="match status" value="1"/>
</dbReference>
<gene>
    <name evidence="8 10" type="primary">trpS</name>
    <name evidence="10" type="ORF">COY67_01035</name>
</gene>
<comment type="subcellular location">
    <subcellularLocation>
        <location evidence="8">Cytoplasm</location>
    </subcellularLocation>
</comment>
<keyword evidence="6 8" id="KW-0030">Aminoacyl-tRNA synthetase</keyword>
<dbReference type="SUPFAM" id="SSF52374">
    <property type="entry name" value="Nucleotidylyl transferase"/>
    <property type="match status" value="1"/>
</dbReference>
<evidence type="ECO:0000256" key="4">
    <source>
        <dbReference type="ARBA" id="ARBA00022840"/>
    </source>
</evidence>
<dbReference type="HAMAP" id="MF_00140_B">
    <property type="entry name" value="Trp_tRNA_synth_B"/>
    <property type="match status" value="1"/>
</dbReference>
<evidence type="ECO:0000256" key="5">
    <source>
        <dbReference type="ARBA" id="ARBA00022917"/>
    </source>
</evidence>
<dbReference type="Pfam" id="PF00579">
    <property type="entry name" value="tRNA-synt_1b"/>
    <property type="match status" value="1"/>
</dbReference>
<sequence>MADKEQKTLFSGIQPTGNIHIGNYLGALKNWVDLQEQYRCIYSIVDLHAITIDQDPKKYQEQIMETAIDILAIGVDPKKATLFVQSKVTQHTELAWMFNTLTPMSELERMTQYKDKSQDHKENINVGLFDYPVLQAADVLLYHAEVVPVGEDQLQHLELSNMIGRKFNNKYGNFFKQIKPVITAGARIMSLTEPDKKMSKSKGEKNYIAIRDSAENIRKKVAHAVTDTGPAVEGKKSLGVNNLFELLSLFSDEKTVAKFETQYNQKTIKYSELKKALAEAIIMTLTPIQKRIKEIETNPKKVKAILDKGAKQAQVIAEKNMADIKKKMGL</sequence>
<evidence type="ECO:0000313" key="11">
    <source>
        <dbReference type="Proteomes" id="UP000228689"/>
    </source>
</evidence>
<dbReference type="GO" id="GO:0005829">
    <property type="term" value="C:cytosol"/>
    <property type="evidence" value="ECO:0007669"/>
    <property type="project" value="TreeGrafter"/>
</dbReference>
<keyword evidence="2 8" id="KW-0436">Ligase</keyword>
<feature type="binding site" evidence="8">
    <location>
        <begin position="197"/>
        <end position="201"/>
    </location>
    <ligand>
        <name>ATP</name>
        <dbReference type="ChEBI" id="CHEBI:30616"/>
    </ligand>
</feature>
<dbReference type="InterPro" id="IPR001412">
    <property type="entry name" value="aa-tRNA-synth_I_CS"/>
</dbReference>
<dbReference type="Proteomes" id="UP000228689">
    <property type="component" value="Unassembled WGS sequence"/>
</dbReference>
<dbReference type="InterPro" id="IPR050203">
    <property type="entry name" value="Trp-tRNA_synthetase"/>
</dbReference>
<feature type="binding site" evidence="8">
    <location>
        <begin position="22"/>
        <end position="23"/>
    </location>
    <ligand>
        <name>ATP</name>
        <dbReference type="ChEBI" id="CHEBI:30616"/>
    </ligand>
</feature>
<keyword evidence="4 8" id="KW-0067">ATP-binding</keyword>
<feature type="binding site" evidence="8">
    <location>
        <begin position="150"/>
        <end position="152"/>
    </location>
    <ligand>
        <name>ATP</name>
        <dbReference type="ChEBI" id="CHEBI:30616"/>
    </ligand>
</feature>
<dbReference type="InterPro" id="IPR002306">
    <property type="entry name" value="Trp-tRNA-ligase"/>
</dbReference>
<reference evidence="11" key="1">
    <citation type="submission" date="2017-09" db="EMBL/GenBank/DDBJ databases">
        <title>Depth-based differentiation of microbial function through sediment-hosted aquifers and enrichment of novel symbionts in the deep terrestrial subsurface.</title>
        <authorList>
            <person name="Probst A.J."/>
            <person name="Ladd B."/>
            <person name="Jarett J.K."/>
            <person name="Geller-Mcgrath D.E."/>
            <person name="Sieber C.M.K."/>
            <person name="Emerson J.B."/>
            <person name="Anantharaman K."/>
            <person name="Thomas B.C."/>
            <person name="Malmstrom R."/>
            <person name="Stieglmeier M."/>
            <person name="Klingl A."/>
            <person name="Woyke T."/>
            <person name="Ryan C.M."/>
            <person name="Banfield J.F."/>
        </authorList>
    </citation>
    <scope>NUCLEOTIDE SEQUENCE [LARGE SCALE GENOMIC DNA]</scope>
</reference>
<feature type="short sequence motif" description="'KMSKS' region" evidence="8">
    <location>
        <begin position="197"/>
        <end position="201"/>
    </location>
</feature>
<dbReference type="InterPro" id="IPR024109">
    <property type="entry name" value="Trp-tRNA-ligase_bac-type"/>
</dbReference>
<dbReference type="AlphaFoldDB" id="A0A2M7REN1"/>
<dbReference type="Gene3D" id="3.40.50.620">
    <property type="entry name" value="HUPs"/>
    <property type="match status" value="1"/>
</dbReference>